<reference evidence="1" key="2">
    <citation type="journal article" date="2015" name="Data Brief">
        <title>Shoot transcriptome of the giant reed, Arundo donax.</title>
        <authorList>
            <person name="Barrero R.A."/>
            <person name="Guerrero F.D."/>
            <person name="Moolhuijzen P."/>
            <person name="Goolsby J.A."/>
            <person name="Tidwell J."/>
            <person name="Bellgard S.E."/>
            <person name="Bellgard M.I."/>
        </authorList>
    </citation>
    <scope>NUCLEOTIDE SEQUENCE</scope>
    <source>
        <tissue evidence="1">Shoot tissue taken approximately 20 cm above the soil surface</tissue>
    </source>
</reference>
<evidence type="ECO:0000313" key="1">
    <source>
        <dbReference type="EMBL" id="JAD32563.1"/>
    </source>
</evidence>
<accession>A0A0A8Z4D6</accession>
<reference evidence="1" key="1">
    <citation type="submission" date="2014-09" db="EMBL/GenBank/DDBJ databases">
        <authorList>
            <person name="Magalhaes I.L.F."/>
            <person name="Oliveira U."/>
            <person name="Santos F.R."/>
            <person name="Vidigal T.H.D.A."/>
            <person name="Brescovit A.D."/>
            <person name="Santos A.J."/>
        </authorList>
    </citation>
    <scope>NUCLEOTIDE SEQUENCE</scope>
    <source>
        <tissue evidence="1">Shoot tissue taken approximately 20 cm above the soil surface</tissue>
    </source>
</reference>
<dbReference type="EMBL" id="GBRH01265332">
    <property type="protein sequence ID" value="JAD32563.1"/>
    <property type="molecule type" value="Transcribed_RNA"/>
</dbReference>
<name>A0A0A8Z4D6_ARUDO</name>
<dbReference type="AlphaFoldDB" id="A0A0A8Z4D6"/>
<protein>
    <submittedName>
        <fullName evidence="1">Uncharacterized protein</fullName>
    </submittedName>
</protein>
<organism evidence="1">
    <name type="scientific">Arundo donax</name>
    <name type="common">Giant reed</name>
    <name type="synonym">Donax arundinaceus</name>
    <dbReference type="NCBI Taxonomy" id="35708"/>
    <lineage>
        <taxon>Eukaryota</taxon>
        <taxon>Viridiplantae</taxon>
        <taxon>Streptophyta</taxon>
        <taxon>Embryophyta</taxon>
        <taxon>Tracheophyta</taxon>
        <taxon>Spermatophyta</taxon>
        <taxon>Magnoliopsida</taxon>
        <taxon>Liliopsida</taxon>
        <taxon>Poales</taxon>
        <taxon>Poaceae</taxon>
        <taxon>PACMAD clade</taxon>
        <taxon>Arundinoideae</taxon>
        <taxon>Arundineae</taxon>
        <taxon>Arundo</taxon>
    </lineage>
</organism>
<sequence length="36" mass="4112">MDTNKHIKTTPTTVNSSTRILFMASFEPMSPRIMLN</sequence>
<proteinExistence type="predicted"/>